<protein>
    <submittedName>
        <fullName evidence="1">Uncharacterized protein</fullName>
    </submittedName>
</protein>
<dbReference type="AlphaFoldDB" id="A0A3N6Q717"/>
<name>A0A3N6Q717_9CYAN</name>
<reference evidence="1 2" key="1">
    <citation type="journal article" date="2018" name="ACS Chem. Biol.">
        <title>Ketoreductase domain dysfunction expands chemodiversity: malyngamide biosynthesis in the cyanobacterium Okeania hirsuta.</title>
        <authorList>
            <person name="Moss N.A."/>
            <person name="Leao T."/>
            <person name="Rankin M."/>
            <person name="McCullough T.M."/>
            <person name="Qu P."/>
            <person name="Korobeynikov A."/>
            <person name="Smith J.L."/>
            <person name="Gerwick L."/>
            <person name="Gerwick W.H."/>
        </authorList>
    </citation>
    <scope>NUCLEOTIDE SEQUENCE [LARGE SCALE GENOMIC DNA]</scope>
    <source>
        <strain evidence="1 2">PAB10Feb10-1</strain>
    </source>
</reference>
<keyword evidence="2" id="KW-1185">Reference proteome</keyword>
<dbReference type="Proteomes" id="UP000269154">
    <property type="component" value="Unassembled WGS sequence"/>
</dbReference>
<accession>A0A3N6Q717</accession>
<comment type="caution">
    <text evidence="1">The sequence shown here is derived from an EMBL/GenBank/DDBJ whole genome shotgun (WGS) entry which is preliminary data.</text>
</comment>
<organism evidence="1 2">
    <name type="scientific">Okeania hirsuta</name>
    <dbReference type="NCBI Taxonomy" id="1458930"/>
    <lineage>
        <taxon>Bacteria</taxon>
        <taxon>Bacillati</taxon>
        <taxon>Cyanobacteriota</taxon>
        <taxon>Cyanophyceae</taxon>
        <taxon>Oscillatoriophycideae</taxon>
        <taxon>Oscillatoriales</taxon>
        <taxon>Microcoleaceae</taxon>
        <taxon>Okeania</taxon>
    </lineage>
</organism>
<dbReference type="OrthoDB" id="457033at2"/>
<evidence type="ECO:0000313" key="2">
    <source>
        <dbReference type="Proteomes" id="UP000269154"/>
    </source>
</evidence>
<dbReference type="EMBL" id="RCBY01000063">
    <property type="protein sequence ID" value="RQH43315.1"/>
    <property type="molecule type" value="Genomic_DNA"/>
</dbReference>
<gene>
    <name evidence="1" type="ORF">D5R40_13185</name>
</gene>
<sequence length="124" mass="14000">MTNDEFQILTQQRNAKLAAVLIEIIDGEWNRVSRQLDALDTDSNDVTKAAILVGQFQILDKLRLALSEGSLSSDYEIEAIWRSKLIQRVIEGFNLDLDTHTPPRQYKSIAQQLAEACGLEVIKD</sequence>
<evidence type="ECO:0000313" key="1">
    <source>
        <dbReference type="EMBL" id="RQH43315.1"/>
    </source>
</evidence>
<proteinExistence type="predicted"/>